<evidence type="ECO:0000256" key="1">
    <source>
        <dbReference type="SAM" id="MobiDB-lite"/>
    </source>
</evidence>
<dbReference type="EMBL" id="JBHLXJ010000003">
    <property type="protein sequence ID" value="MFC0348884.1"/>
    <property type="molecule type" value="Genomic_DNA"/>
</dbReference>
<organism evidence="2 3">
    <name type="scientific">Undibacterium danionis</name>
    <dbReference type="NCBI Taxonomy" id="1812100"/>
    <lineage>
        <taxon>Bacteria</taxon>
        <taxon>Pseudomonadati</taxon>
        <taxon>Pseudomonadota</taxon>
        <taxon>Betaproteobacteria</taxon>
        <taxon>Burkholderiales</taxon>
        <taxon>Oxalobacteraceae</taxon>
        <taxon>Undibacterium</taxon>
    </lineage>
</organism>
<keyword evidence="3" id="KW-1185">Reference proteome</keyword>
<accession>A0ABV6IDE8</accession>
<reference evidence="2 3" key="1">
    <citation type="submission" date="2024-09" db="EMBL/GenBank/DDBJ databases">
        <authorList>
            <person name="Sun Q."/>
            <person name="Mori K."/>
        </authorList>
    </citation>
    <scope>NUCLEOTIDE SEQUENCE [LARGE SCALE GENOMIC DNA]</scope>
    <source>
        <strain evidence="2 3">CCM 8677</strain>
    </source>
</reference>
<name>A0ABV6IDE8_9BURK</name>
<proteinExistence type="predicted"/>
<dbReference type="Proteomes" id="UP001589844">
    <property type="component" value="Unassembled WGS sequence"/>
</dbReference>
<evidence type="ECO:0000313" key="2">
    <source>
        <dbReference type="EMBL" id="MFC0348884.1"/>
    </source>
</evidence>
<feature type="compositionally biased region" description="Basic and acidic residues" evidence="1">
    <location>
        <begin position="72"/>
        <end position="92"/>
    </location>
</feature>
<comment type="caution">
    <text evidence="2">The sequence shown here is derived from an EMBL/GenBank/DDBJ whole genome shotgun (WGS) entry which is preliminary data.</text>
</comment>
<protein>
    <submittedName>
        <fullName evidence="2">Uncharacterized protein</fullName>
    </submittedName>
</protein>
<evidence type="ECO:0000313" key="3">
    <source>
        <dbReference type="Proteomes" id="UP001589844"/>
    </source>
</evidence>
<gene>
    <name evidence="2" type="ORF">ACFFJH_03620</name>
</gene>
<sequence>MTLLNQISMHNLHQQSHQKNQYKKKSCAILIASIFALTAPQIHAQGLFNKLIEKVQSSTQSSGGLSHADLSASDRKQFEQDRADNNLDKKPVTADKRGISGIYFSNVPMGGVSLNQSATFAIGKFLVEYDDSTGVATISTRYGFEASDPSKLVPKAKFTRSSTYKDRNLRALQNTTHFLLPEGNPESRMHLLYGQMIHKTDLQGNKVADKLTPTGLKNLLELEPGILYIGETPFAGNKTEADGHNLLLPGMVMPLLVKEGKEEAAKAWTVERIIKQYRAANAAFDSALEDTAATADPNLSLREPSNDLPTKQELDAAKNQWNILIKSQAVGGTQSKRQFKLVYAYPATSFENQNKKQWVNNTYTDTIVTRSRVYVAVFQDQENKYWTNRFYLVEKAPLGVFFGERWSGQYEYALPASALPVAIDKTAALKYQSAVKTK</sequence>
<dbReference type="RefSeq" id="WP_390210118.1">
    <property type="nucleotide sequence ID" value="NZ_JBHLXJ010000003.1"/>
</dbReference>
<feature type="region of interest" description="Disordered" evidence="1">
    <location>
        <begin position="61"/>
        <end position="92"/>
    </location>
</feature>